<evidence type="ECO:0000256" key="8">
    <source>
        <dbReference type="ARBA" id="ARBA00023136"/>
    </source>
</evidence>
<dbReference type="InterPro" id="IPR001611">
    <property type="entry name" value="Leu-rich_rpt"/>
</dbReference>
<dbReference type="PRINTS" id="PR00373">
    <property type="entry name" value="GLYCHORMONER"/>
</dbReference>
<evidence type="ECO:0000313" key="16">
    <source>
        <dbReference type="Proteomes" id="UP000014760"/>
    </source>
</evidence>
<reference evidence="16" key="1">
    <citation type="submission" date="2012-12" db="EMBL/GenBank/DDBJ databases">
        <authorList>
            <person name="Hellsten U."/>
            <person name="Grimwood J."/>
            <person name="Chapman J.A."/>
            <person name="Shapiro H."/>
            <person name="Aerts A."/>
            <person name="Otillar R.P."/>
            <person name="Terry A.Y."/>
            <person name="Boore J.L."/>
            <person name="Simakov O."/>
            <person name="Marletaz F."/>
            <person name="Cho S.-J."/>
            <person name="Edsinger-Gonzales E."/>
            <person name="Havlak P."/>
            <person name="Kuo D.-H."/>
            <person name="Larsson T."/>
            <person name="Lv J."/>
            <person name="Arendt D."/>
            <person name="Savage R."/>
            <person name="Osoegawa K."/>
            <person name="de Jong P."/>
            <person name="Lindberg D.R."/>
            <person name="Seaver E.C."/>
            <person name="Weisblat D.A."/>
            <person name="Putnam N.H."/>
            <person name="Grigoriev I.V."/>
            <person name="Rokhsar D.S."/>
        </authorList>
    </citation>
    <scope>NUCLEOTIDE SEQUENCE</scope>
    <source>
        <strain evidence="16">I ESC-2004</strain>
    </source>
</reference>
<feature type="transmembrane region" description="Helical" evidence="12">
    <location>
        <begin position="598"/>
        <end position="619"/>
    </location>
</feature>
<dbReference type="PANTHER" id="PTHR24372">
    <property type="entry name" value="GLYCOPROTEIN HORMONE RECEPTOR"/>
    <property type="match status" value="1"/>
</dbReference>
<feature type="compositionally biased region" description="Low complexity" evidence="11">
    <location>
        <begin position="1096"/>
        <end position="1105"/>
    </location>
</feature>
<feature type="transmembrane region" description="Helical" evidence="12">
    <location>
        <begin position="727"/>
        <end position="750"/>
    </location>
</feature>
<dbReference type="FunFam" id="3.80.10.10:FF:001164">
    <property type="entry name" value="GH01279p"/>
    <property type="match status" value="1"/>
</dbReference>
<evidence type="ECO:0000313" key="15">
    <source>
        <dbReference type="EnsemblMetazoa" id="CapteP226336"/>
    </source>
</evidence>
<proteinExistence type="predicted"/>
<evidence type="ECO:0000256" key="4">
    <source>
        <dbReference type="ARBA" id="ARBA00022692"/>
    </source>
</evidence>
<keyword evidence="8 12" id="KW-0472">Membrane</keyword>
<dbReference type="InterPro" id="IPR003591">
    <property type="entry name" value="Leu-rich_rpt_typical-subtyp"/>
</dbReference>
<dbReference type="SUPFAM" id="SSF52058">
    <property type="entry name" value="L domain-like"/>
    <property type="match status" value="2"/>
</dbReference>
<dbReference type="Pfam" id="PF13855">
    <property type="entry name" value="LRR_8"/>
    <property type="match status" value="3"/>
</dbReference>
<evidence type="ECO:0000313" key="14">
    <source>
        <dbReference type="EMBL" id="ELT93687.1"/>
    </source>
</evidence>
<evidence type="ECO:0000256" key="6">
    <source>
        <dbReference type="ARBA" id="ARBA00022989"/>
    </source>
</evidence>
<keyword evidence="16" id="KW-1185">Reference proteome</keyword>
<feature type="region of interest" description="Disordered" evidence="11">
    <location>
        <begin position="1144"/>
        <end position="1181"/>
    </location>
</feature>
<keyword evidence="2" id="KW-1003">Cell membrane</keyword>
<dbReference type="CDD" id="cd15136">
    <property type="entry name" value="7tmA_Glyco_hormone_R"/>
    <property type="match status" value="1"/>
</dbReference>
<evidence type="ECO:0000256" key="12">
    <source>
        <dbReference type="SAM" id="Phobius"/>
    </source>
</evidence>
<feature type="transmembrane region" description="Helical" evidence="12">
    <location>
        <begin position="640"/>
        <end position="662"/>
    </location>
</feature>
<keyword evidence="9" id="KW-0675">Receptor</keyword>
<keyword evidence="7" id="KW-0297">G-protein coupled receptor</keyword>
<keyword evidence="5" id="KW-0677">Repeat</keyword>
<dbReference type="SMART" id="SM00369">
    <property type="entry name" value="LRR_TYP"/>
    <property type="match status" value="12"/>
</dbReference>
<evidence type="ECO:0000256" key="7">
    <source>
        <dbReference type="ARBA" id="ARBA00023040"/>
    </source>
</evidence>
<dbReference type="EMBL" id="KB309665">
    <property type="protein sequence ID" value="ELT93687.1"/>
    <property type="molecule type" value="Genomic_DNA"/>
</dbReference>
<dbReference type="FunFam" id="1.20.1070.10:FF:000156">
    <property type="entry name" value="Lutropin-choriogonadotropic hormone receptor"/>
    <property type="match status" value="1"/>
</dbReference>
<dbReference type="PROSITE" id="PS51450">
    <property type="entry name" value="LRR"/>
    <property type="match status" value="5"/>
</dbReference>
<evidence type="ECO:0000259" key="13">
    <source>
        <dbReference type="PROSITE" id="PS50262"/>
    </source>
</evidence>
<dbReference type="Pfam" id="PF00001">
    <property type="entry name" value="7tm_1"/>
    <property type="match status" value="1"/>
</dbReference>
<dbReference type="OrthoDB" id="1883493at2759"/>
<keyword evidence="3" id="KW-0433">Leucine-rich repeat</keyword>
<dbReference type="PROSITE" id="PS50262">
    <property type="entry name" value="G_PROTEIN_RECEP_F1_2"/>
    <property type="match status" value="1"/>
</dbReference>
<organism evidence="14">
    <name type="scientific">Capitella teleta</name>
    <name type="common">Polychaete worm</name>
    <dbReference type="NCBI Taxonomy" id="283909"/>
    <lineage>
        <taxon>Eukaryota</taxon>
        <taxon>Metazoa</taxon>
        <taxon>Spiralia</taxon>
        <taxon>Lophotrochozoa</taxon>
        <taxon>Annelida</taxon>
        <taxon>Polychaeta</taxon>
        <taxon>Sedentaria</taxon>
        <taxon>Scolecida</taxon>
        <taxon>Capitellidae</taxon>
        <taxon>Capitella</taxon>
    </lineage>
</organism>
<dbReference type="GO" id="GO:0016500">
    <property type="term" value="F:protein-hormone receptor activity"/>
    <property type="evidence" value="ECO:0007669"/>
    <property type="project" value="InterPro"/>
</dbReference>
<dbReference type="AlphaFoldDB" id="R7TJL0"/>
<feature type="compositionally biased region" description="Low complexity" evidence="11">
    <location>
        <begin position="1146"/>
        <end position="1160"/>
    </location>
</feature>
<keyword evidence="10" id="KW-0807">Transducer</keyword>
<dbReference type="EMBL" id="AMQN01012662">
    <property type="status" value="NOT_ANNOTATED_CDS"/>
    <property type="molecule type" value="Genomic_DNA"/>
</dbReference>
<accession>R7TJL0</accession>
<evidence type="ECO:0000256" key="10">
    <source>
        <dbReference type="ARBA" id="ARBA00023224"/>
    </source>
</evidence>
<evidence type="ECO:0000256" key="9">
    <source>
        <dbReference type="ARBA" id="ARBA00023170"/>
    </source>
</evidence>
<reference evidence="15" key="3">
    <citation type="submission" date="2015-06" db="UniProtKB">
        <authorList>
            <consortium name="EnsemblMetazoa"/>
        </authorList>
    </citation>
    <scope>IDENTIFICATION</scope>
</reference>
<evidence type="ECO:0000256" key="1">
    <source>
        <dbReference type="ARBA" id="ARBA00004651"/>
    </source>
</evidence>
<feature type="region of interest" description="Disordered" evidence="11">
    <location>
        <begin position="835"/>
        <end position="855"/>
    </location>
</feature>
<dbReference type="InterPro" id="IPR002131">
    <property type="entry name" value="Gphrmn_rcpt_fam"/>
</dbReference>
<sequence>MSILEQRQRCLGSICNVTLCGSLAIAHSKCRIEDHIVDLSDNFIKVLPDYAFDQFKQYLMDLDLRGNNLTELPGHIFTGIAYLNRLHLNYNSFKTVPVQAFLDLHALQSLHLDHNYLQFIPPASFLNMKQLRHLWLDGNQFKDIPTQALQHLSSLEALNLDNNEIKNITDQFVHLNNLIDLSLTSNHIAHIPREAFTHCKQLKQVFLAHNPLLSVQNQAFKGLPSLQRLHLSELRLQMDFLDLNGSTSLTRLSLDRGIIRVIPGNLCNLLPKLRVLNLGYNELASLDGQLFSGMGRLQDLTLSHNKLRIIADDAFTGLLNLKYLDLQDNRIMEIGDLVFEQLPRMMELNLGQNIFRTLPMRGLQNIRNLRVFGNPYLKDFPEPSEFHDIQILALSYAYHCCEFLPHEEKNDGLSDRLKEGVEFIEHNANTDMVHENMSQLWNYENDTLYHSMAEKVYQNFGNNYDYESDLPFNASTMYGDFGPRGDMLDLHVPPKPPVKCQPLPGPFMPCDDLMGWWSLRCGVWVVFLLAVLGNGIVLFISIVSHRRMDVPRFLICNLASADFLMGIYLGFLAVVDASTLGEFRKYAIKWQTSPGCQVAGFLGVLSSELSVFTLTVITMERFYAISHAVHMNKRLSLRNARYIVSAGWLMAIILAMLPLFGISDYRKFAICLPFETGDSVSLGYVCFIMLVNCIAFFIIVACYMKMYCSIRGSQAWHSNDTRIAKRMALLVFTDFACWAPITFFSLTAAFGKELISLNDAKVFTIFVLPLNSCANPFLYAIFTKQFKKDCGVLCKRIEESALNRSLSRLSQRNNNVFFSWGSRHPSQLGSCLNNPLDNKQNSMQQQQSQSAGSNMLAEAEALRVNQPNHVRGRRYSDGDFVVPCAHSVEQRECHSAEASAEHAPCPHCEIDAHYSQKINKVQNRTSSIFSLVQKLKKYQSRSSGGLEVNSVHQIPLDSGAVFLPEDQPKKTSRGFLPLLPASGNGGDDVPVIPRGSKLTPPHIGGLSKPHEHVCRAKHPLDNTECETDPLGAKECSQHRMNYLEPVRCPHSTPTKSPMHYSHPEVSDTLHDIKKHCDRRPNSNRFSVRGSKHIVGSSSSDLESSESSGVHDVVFPLDPNTVIMKCREPPLYASHLGQHTPVKTEAVSTNGHSNGVSNGHGDSPLKRKACSQDISHVQTTVI</sequence>
<dbReference type="PANTHER" id="PTHR24372:SF82">
    <property type="entry name" value="RICKETS"/>
    <property type="match status" value="1"/>
</dbReference>
<feature type="domain" description="G-protein coupled receptors family 1 profile" evidence="13">
    <location>
        <begin position="533"/>
        <end position="779"/>
    </location>
</feature>
<feature type="compositionally biased region" description="Low complexity" evidence="11">
    <location>
        <begin position="840"/>
        <end position="850"/>
    </location>
</feature>
<dbReference type="Proteomes" id="UP000014760">
    <property type="component" value="Unassembled WGS sequence"/>
</dbReference>
<comment type="subcellular location">
    <subcellularLocation>
        <location evidence="1">Cell membrane</location>
        <topology evidence="1">Multi-pass membrane protein</topology>
    </subcellularLocation>
</comment>
<dbReference type="HOGENOM" id="CLU_273023_0_0_1"/>
<dbReference type="InterPro" id="IPR032675">
    <property type="entry name" value="LRR_dom_sf"/>
</dbReference>
<evidence type="ECO:0000256" key="5">
    <source>
        <dbReference type="ARBA" id="ARBA00022737"/>
    </source>
</evidence>
<keyword evidence="4 12" id="KW-0812">Transmembrane</keyword>
<dbReference type="InterPro" id="IPR017452">
    <property type="entry name" value="GPCR_Rhodpsn_7TM"/>
</dbReference>
<keyword evidence="6 12" id="KW-1133">Transmembrane helix</keyword>
<feature type="transmembrane region" description="Helical" evidence="12">
    <location>
        <begin position="762"/>
        <end position="782"/>
    </location>
</feature>
<feature type="transmembrane region" description="Helical" evidence="12">
    <location>
        <begin position="522"/>
        <end position="543"/>
    </location>
</feature>
<name>R7TJL0_CAPTE</name>
<dbReference type="GO" id="GO:0008528">
    <property type="term" value="F:G protein-coupled peptide receptor activity"/>
    <property type="evidence" value="ECO:0007669"/>
    <property type="project" value="TreeGrafter"/>
</dbReference>
<dbReference type="PROSITE" id="PS00237">
    <property type="entry name" value="G_PROTEIN_RECEP_F1_1"/>
    <property type="match status" value="1"/>
</dbReference>
<dbReference type="Gene3D" id="1.20.1070.10">
    <property type="entry name" value="Rhodopsin 7-helix transmembrane proteins"/>
    <property type="match status" value="1"/>
</dbReference>
<dbReference type="GO" id="GO:0005886">
    <property type="term" value="C:plasma membrane"/>
    <property type="evidence" value="ECO:0007669"/>
    <property type="project" value="UniProtKB-SubCell"/>
</dbReference>
<feature type="transmembrane region" description="Helical" evidence="12">
    <location>
        <begin position="682"/>
        <end position="706"/>
    </location>
</feature>
<dbReference type="OMA" id="PPGNCSM"/>
<dbReference type="InterPro" id="IPR000276">
    <property type="entry name" value="GPCR_Rhodpsn"/>
</dbReference>
<feature type="region of interest" description="Disordered" evidence="11">
    <location>
        <begin position="1079"/>
        <end position="1105"/>
    </location>
</feature>
<dbReference type="Gene3D" id="3.80.10.10">
    <property type="entry name" value="Ribonuclease Inhibitor"/>
    <property type="match status" value="2"/>
</dbReference>
<feature type="compositionally biased region" description="Polar residues" evidence="11">
    <location>
        <begin position="1171"/>
        <end position="1181"/>
    </location>
</feature>
<dbReference type="PRINTS" id="PR00237">
    <property type="entry name" value="GPCRRHODOPSN"/>
</dbReference>
<reference evidence="14 16" key="2">
    <citation type="journal article" date="2013" name="Nature">
        <title>Insights into bilaterian evolution from three spiralian genomes.</title>
        <authorList>
            <person name="Simakov O."/>
            <person name="Marletaz F."/>
            <person name="Cho S.J."/>
            <person name="Edsinger-Gonzales E."/>
            <person name="Havlak P."/>
            <person name="Hellsten U."/>
            <person name="Kuo D.H."/>
            <person name="Larsson T."/>
            <person name="Lv J."/>
            <person name="Arendt D."/>
            <person name="Savage R."/>
            <person name="Osoegawa K."/>
            <person name="de Jong P."/>
            <person name="Grimwood J."/>
            <person name="Chapman J.A."/>
            <person name="Shapiro H."/>
            <person name="Aerts A."/>
            <person name="Otillar R.P."/>
            <person name="Terry A.Y."/>
            <person name="Boore J.L."/>
            <person name="Grigoriev I.V."/>
            <person name="Lindberg D.R."/>
            <person name="Seaver E.C."/>
            <person name="Weisblat D.A."/>
            <person name="Putnam N.H."/>
            <person name="Rokhsar D.S."/>
        </authorList>
    </citation>
    <scope>NUCLEOTIDE SEQUENCE</scope>
    <source>
        <strain evidence="14 16">I ESC-2004</strain>
    </source>
</reference>
<dbReference type="GO" id="GO:0007189">
    <property type="term" value="P:adenylate cyclase-activating G protein-coupled receptor signaling pathway"/>
    <property type="evidence" value="ECO:0007669"/>
    <property type="project" value="TreeGrafter"/>
</dbReference>
<dbReference type="STRING" id="283909.R7TJL0"/>
<evidence type="ECO:0000256" key="3">
    <source>
        <dbReference type="ARBA" id="ARBA00022614"/>
    </source>
</evidence>
<dbReference type="GO" id="GO:0009755">
    <property type="term" value="P:hormone-mediated signaling pathway"/>
    <property type="evidence" value="ECO:0007669"/>
    <property type="project" value="TreeGrafter"/>
</dbReference>
<evidence type="ECO:0000256" key="11">
    <source>
        <dbReference type="SAM" id="MobiDB-lite"/>
    </source>
</evidence>
<feature type="transmembrane region" description="Helical" evidence="12">
    <location>
        <begin position="555"/>
        <end position="578"/>
    </location>
</feature>
<dbReference type="SUPFAM" id="SSF81321">
    <property type="entry name" value="Family A G protein-coupled receptor-like"/>
    <property type="match status" value="1"/>
</dbReference>
<protein>
    <recommendedName>
        <fullName evidence="13">G-protein coupled receptors family 1 profile domain-containing protein</fullName>
    </recommendedName>
</protein>
<dbReference type="EnsemblMetazoa" id="CapteT226336">
    <property type="protein sequence ID" value="CapteP226336"/>
    <property type="gene ID" value="CapteG226336"/>
</dbReference>
<gene>
    <name evidence="14" type="ORF">CAPTEDRAFT_226336</name>
</gene>
<evidence type="ECO:0000256" key="2">
    <source>
        <dbReference type="ARBA" id="ARBA00022475"/>
    </source>
</evidence>